<organism evidence="3 4">
    <name type="scientific">Lampropedia puyangensis</name>
    <dbReference type="NCBI Taxonomy" id="1330072"/>
    <lineage>
        <taxon>Bacteria</taxon>
        <taxon>Pseudomonadati</taxon>
        <taxon>Pseudomonadota</taxon>
        <taxon>Betaproteobacteria</taxon>
        <taxon>Burkholderiales</taxon>
        <taxon>Comamonadaceae</taxon>
        <taxon>Lampropedia</taxon>
    </lineage>
</organism>
<dbReference type="PANTHER" id="PTHR30143">
    <property type="entry name" value="ACID HYDRATASE"/>
    <property type="match status" value="1"/>
</dbReference>
<dbReference type="GO" id="GO:0005737">
    <property type="term" value="C:cytoplasm"/>
    <property type="evidence" value="ECO:0007669"/>
    <property type="project" value="TreeGrafter"/>
</dbReference>
<protein>
    <submittedName>
        <fullName evidence="3">2-keto-4-pentenoate hydratase</fullName>
    </submittedName>
</protein>
<dbReference type="OrthoDB" id="8689761at2"/>
<keyword evidence="4" id="KW-1185">Reference proteome</keyword>
<dbReference type="AlphaFoldDB" id="A0A4S8FA82"/>
<evidence type="ECO:0000259" key="2">
    <source>
        <dbReference type="Pfam" id="PF01557"/>
    </source>
</evidence>
<dbReference type="RefSeq" id="WP_136572379.1">
    <property type="nucleotide sequence ID" value="NZ_STFG01000002.1"/>
</dbReference>
<dbReference type="InterPro" id="IPR036663">
    <property type="entry name" value="Fumarylacetoacetase_C_sf"/>
</dbReference>
<dbReference type="Proteomes" id="UP000308917">
    <property type="component" value="Unassembled WGS sequence"/>
</dbReference>
<dbReference type="EMBL" id="STFG01000002">
    <property type="protein sequence ID" value="THU04483.1"/>
    <property type="molecule type" value="Genomic_DNA"/>
</dbReference>
<keyword evidence="1" id="KW-0456">Lyase</keyword>
<dbReference type="GO" id="GO:0008684">
    <property type="term" value="F:2-oxopent-4-enoate hydratase activity"/>
    <property type="evidence" value="ECO:0007669"/>
    <property type="project" value="TreeGrafter"/>
</dbReference>
<dbReference type="InterPro" id="IPR011234">
    <property type="entry name" value="Fumarylacetoacetase-like_C"/>
</dbReference>
<evidence type="ECO:0000313" key="3">
    <source>
        <dbReference type="EMBL" id="THU04483.1"/>
    </source>
</evidence>
<name>A0A4S8FA82_9BURK</name>
<evidence type="ECO:0000313" key="4">
    <source>
        <dbReference type="Proteomes" id="UP000308917"/>
    </source>
</evidence>
<proteinExistence type="predicted"/>
<accession>A0A4S8FA82</accession>
<feature type="domain" description="Fumarylacetoacetase-like C-terminal" evidence="2">
    <location>
        <begin position="102"/>
        <end position="261"/>
    </location>
</feature>
<gene>
    <name evidence="3" type="ORF">E9531_03590</name>
</gene>
<dbReference type="SUPFAM" id="SSF56529">
    <property type="entry name" value="FAH"/>
    <property type="match status" value="1"/>
</dbReference>
<dbReference type="Gene3D" id="3.90.850.10">
    <property type="entry name" value="Fumarylacetoacetase-like, C-terminal domain"/>
    <property type="match status" value="1"/>
</dbReference>
<dbReference type="PANTHER" id="PTHR30143:SF0">
    <property type="entry name" value="2-KETO-4-PENTENOATE HYDRATASE"/>
    <property type="match status" value="1"/>
</dbReference>
<dbReference type="Pfam" id="PF01557">
    <property type="entry name" value="FAA_hydrolase"/>
    <property type="match status" value="1"/>
</dbReference>
<evidence type="ECO:0000256" key="1">
    <source>
        <dbReference type="ARBA" id="ARBA00023239"/>
    </source>
</evidence>
<reference evidence="3 4" key="1">
    <citation type="journal article" date="2015" name="Antonie Van Leeuwenhoek">
        <title>Lampropedia puyangensis sp. nov., isolated from symptomatic bark of Populus ? euramericana canker and emended description of Lampropedia hyalina (Ehrenberg 1832) Lee et al. 2004.</title>
        <authorList>
            <person name="Li Y."/>
            <person name="Wang T."/>
            <person name="Piao C.G."/>
            <person name="Wang L.F."/>
            <person name="Tian G.Z."/>
            <person name="Zhu T.H."/>
            <person name="Guo M.W."/>
        </authorList>
    </citation>
    <scope>NUCLEOTIDE SEQUENCE [LARGE SCALE GENOMIC DNA]</scope>
    <source>
        <strain evidence="3 4">2-bin</strain>
    </source>
</reference>
<comment type="caution">
    <text evidence="3">The sequence shown here is derived from an EMBL/GenBank/DDBJ whole genome shotgun (WGS) entry which is preliminary data.</text>
</comment>
<dbReference type="InterPro" id="IPR050772">
    <property type="entry name" value="Hydratase-Decarb/MhpD_sf"/>
</dbReference>
<sequence>MQPADPQTVDSQEAAQTGVAQALQRARNTGQQVDAAPFESVLTSHAQAYAVQVQVAQAMKWFDGVPGYWKSGGGSREAVLTHAPLPPAGVFSSPAQLGDWPAHALGIEAEIALRLGRDVTPEQALQLDGSHALALVDAMAVSVELVDFRWKQAAEAPFLLKLADLQSHGALVLGPWQAFEARDWSAQQASVRIGARTTNVVGTHPLGDPAWLLPQWLRHVTQHYGTVAAGTVVTTGSWNGMPYAQVGDTVHVQFEGMGEVHIQL</sequence>